<dbReference type="AlphaFoldDB" id="A5ADV5"/>
<protein>
    <submittedName>
        <fullName evidence="1">Uncharacterized protein</fullName>
    </submittedName>
</protein>
<proteinExistence type="predicted"/>
<organism evidence="1">
    <name type="scientific">Vitis vinifera</name>
    <name type="common">Grape</name>
    <dbReference type="NCBI Taxonomy" id="29760"/>
    <lineage>
        <taxon>Eukaryota</taxon>
        <taxon>Viridiplantae</taxon>
        <taxon>Streptophyta</taxon>
        <taxon>Embryophyta</taxon>
        <taxon>Tracheophyta</taxon>
        <taxon>Spermatophyta</taxon>
        <taxon>Magnoliopsida</taxon>
        <taxon>eudicotyledons</taxon>
        <taxon>Gunneridae</taxon>
        <taxon>Pentapetalae</taxon>
        <taxon>rosids</taxon>
        <taxon>Vitales</taxon>
        <taxon>Vitaceae</taxon>
        <taxon>Viteae</taxon>
        <taxon>Vitis</taxon>
    </lineage>
</organism>
<accession>A5ADV5</accession>
<dbReference type="EMBL" id="AM424088">
    <property type="protein sequence ID" value="CAN60107.1"/>
    <property type="molecule type" value="Genomic_DNA"/>
</dbReference>
<reference evidence="1" key="1">
    <citation type="journal article" date="2007" name="PLoS ONE">
        <title>The first genome sequence of an elite grapevine cultivar (Pinot noir Vitis vinifera L.): coping with a highly heterozygous genome.</title>
        <authorList>
            <person name="Velasco R."/>
            <person name="Zharkikh A."/>
            <person name="Troggio M."/>
            <person name="Cartwright D.A."/>
            <person name="Cestaro A."/>
            <person name="Pruss D."/>
            <person name="Pindo M."/>
            <person name="FitzGerald L.M."/>
            <person name="Vezzulli S."/>
            <person name="Reid J."/>
            <person name="Malacarne G."/>
            <person name="Iliev D."/>
            <person name="Coppola G."/>
            <person name="Wardell B."/>
            <person name="Micheletti D."/>
            <person name="Macalma T."/>
            <person name="Facci M."/>
            <person name="Mitchell J.T."/>
            <person name="Perazzolli M."/>
            <person name="Eldredge G."/>
            <person name="Gatto P."/>
            <person name="Oyzerski R."/>
            <person name="Moretto M."/>
            <person name="Gutin N."/>
            <person name="Stefanini M."/>
            <person name="Chen Y."/>
            <person name="Segala C."/>
            <person name="Davenport C."/>
            <person name="Dematte L."/>
            <person name="Mraz A."/>
            <person name="Battilana J."/>
            <person name="Stormo K."/>
            <person name="Costa F."/>
            <person name="Tao Q."/>
            <person name="Si-Ammour A."/>
            <person name="Harkins T."/>
            <person name="Lackey A."/>
            <person name="Perbost C."/>
            <person name="Taillon B."/>
            <person name="Stella A."/>
            <person name="Solovyev V."/>
            <person name="Fawcett J.A."/>
            <person name="Sterck L."/>
            <person name="Vandepoele K."/>
            <person name="Grando S.M."/>
            <person name="Toppo S."/>
            <person name="Moser C."/>
            <person name="Lanchbury J."/>
            <person name="Bogden R."/>
            <person name="Skolnick M."/>
            <person name="Sgaramella V."/>
            <person name="Bhatnagar S.K."/>
            <person name="Fontana P."/>
            <person name="Gutin A."/>
            <person name="Van de Peer Y."/>
            <person name="Salamini F."/>
            <person name="Viola R."/>
        </authorList>
    </citation>
    <scope>NUCLEOTIDE SEQUENCE</scope>
</reference>
<gene>
    <name evidence="1" type="ORF">VITISV_028185</name>
</gene>
<sequence>MVPKARRFSPAPIIRENSKKGGALHSLRRSIHLQQNLKWIQANTRRHFQAPFTTISGAVRTVFRVNGCSLGVILAPFSGIQKAPFEASFRRHSRHVTRPLQAPVQAPFKGYSKRTPSALQRLFQTMLQVLFSSVISTSLRRHSSTLATPFRRFRSAISSTVFRSSRSAVFKRSRSAISGVVRGAFGGAICSFVQAPLAVPFFGATSRRSCAVGAQFEHRWCAVRAPL</sequence>
<name>A5ADV5_VITVI</name>
<evidence type="ECO:0000313" key="1">
    <source>
        <dbReference type="EMBL" id="CAN60107.1"/>
    </source>
</evidence>